<keyword evidence="6 7" id="KW-0472">Membrane</keyword>
<keyword evidence="4 7" id="KW-0812">Transmembrane</keyword>
<feature type="transmembrane region" description="Helical" evidence="7">
    <location>
        <begin position="376"/>
        <end position="397"/>
    </location>
</feature>
<dbReference type="InterPro" id="IPR024989">
    <property type="entry name" value="MFS_assoc_dom"/>
</dbReference>
<feature type="transmembrane region" description="Helical" evidence="7">
    <location>
        <begin position="12"/>
        <end position="39"/>
    </location>
</feature>
<evidence type="ECO:0000256" key="7">
    <source>
        <dbReference type="SAM" id="Phobius"/>
    </source>
</evidence>
<evidence type="ECO:0000313" key="10">
    <source>
        <dbReference type="Proteomes" id="UP000789707"/>
    </source>
</evidence>
<evidence type="ECO:0000256" key="3">
    <source>
        <dbReference type="ARBA" id="ARBA00022475"/>
    </source>
</evidence>
<feature type="domain" description="Major facilitator superfamily (MFS) profile" evidence="8">
    <location>
        <begin position="13"/>
        <end position="402"/>
    </location>
</feature>
<evidence type="ECO:0000313" key="9">
    <source>
        <dbReference type="EMBL" id="CAH0416222.1"/>
    </source>
</evidence>
<dbReference type="InterPro" id="IPR011701">
    <property type="entry name" value="MFS"/>
</dbReference>
<dbReference type="PROSITE" id="PS50850">
    <property type="entry name" value="MFS"/>
    <property type="match status" value="1"/>
</dbReference>
<feature type="transmembrane region" description="Helical" evidence="7">
    <location>
        <begin position="84"/>
        <end position="103"/>
    </location>
</feature>
<feature type="transmembrane region" description="Helical" evidence="7">
    <location>
        <begin position="51"/>
        <end position="72"/>
    </location>
</feature>
<keyword evidence="2" id="KW-0813">Transport</keyword>
<keyword evidence="3" id="KW-1003">Cell membrane</keyword>
<dbReference type="EMBL" id="CAKKNS010000001">
    <property type="protein sequence ID" value="CAH0416222.1"/>
    <property type="molecule type" value="Genomic_DNA"/>
</dbReference>
<evidence type="ECO:0000256" key="5">
    <source>
        <dbReference type="ARBA" id="ARBA00022989"/>
    </source>
</evidence>
<dbReference type="RefSeq" id="WP_349304979.1">
    <property type="nucleotide sequence ID" value="NZ_CAKKNS010000001.1"/>
</dbReference>
<evidence type="ECO:0000256" key="2">
    <source>
        <dbReference type="ARBA" id="ARBA00022448"/>
    </source>
</evidence>
<evidence type="ECO:0000256" key="4">
    <source>
        <dbReference type="ARBA" id="ARBA00022692"/>
    </source>
</evidence>
<reference evidence="9 10" key="1">
    <citation type="submission" date="2021-11" db="EMBL/GenBank/DDBJ databases">
        <authorList>
            <person name="Depoorter E."/>
        </authorList>
    </citation>
    <scope>NUCLEOTIDE SEQUENCE [LARGE SCALE GENOMIC DNA]</scope>
    <source>
        <strain evidence="9 10">LMG 24289</strain>
    </source>
</reference>
<evidence type="ECO:0000259" key="8">
    <source>
        <dbReference type="PROSITE" id="PS50850"/>
    </source>
</evidence>
<dbReference type="PANTHER" id="PTHR43414">
    <property type="entry name" value="MULTIDRUG RESISTANCE PROTEIN MDTG"/>
    <property type="match status" value="1"/>
</dbReference>
<gene>
    <name evidence="9" type="primary">sbnD_3</name>
    <name evidence="9" type="ORF">WFA24289_00521</name>
</gene>
<sequence>MSKLNSLPVWRRNLIVLWFGVFMTGLGMSEIMPFLSLFIDQLGHYNKPELTVYSSIVFSVSFLMMALVSPIWGRMADRKGRKLMLLRASLGMGIVFFLMGFVTNVWQLMFLRALQGAFGGYVSNSNALIATQTPREHAGQSLSILVTGMTAGTLLGPLLGGALASVFSYRMSFHITGIIMLTVFVLTYFFVKETFVAPKPSKDGQLPAKKTFKDVTQNKLILILFITTMAVQIVNMSINPILSLYVRQLNANPATITFVAGLVAAMPGISTVLAAPRFGRLGDQIGSHKVLIFGFSFAAIIFLLTSLTQNIPELMILRFLTGISDAAMLPSVQTLLTRNTKTSETSIVFSYNQSFQSIGAVLGPLLGALLANIFNYSGIFVAGTLIMLFNLALFTYIRKRNQSLNQLS</sequence>
<dbReference type="Pfam" id="PF12832">
    <property type="entry name" value="MFS_1_like"/>
    <property type="match status" value="1"/>
</dbReference>
<feature type="transmembrane region" description="Helical" evidence="7">
    <location>
        <begin position="315"/>
        <end position="336"/>
    </location>
</feature>
<comment type="caution">
    <text evidence="9">The sequence shown here is derived from an EMBL/GenBank/DDBJ whole genome shotgun (WGS) entry which is preliminary data.</text>
</comment>
<keyword evidence="5 7" id="KW-1133">Transmembrane helix</keyword>
<dbReference type="PRINTS" id="PR01035">
    <property type="entry name" value="TCRTETA"/>
</dbReference>
<accession>A0ABN8BEQ8</accession>
<evidence type="ECO:0000256" key="6">
    <source>
        <dbReference type="ARBA" id="ARBA00023136"/>
    </source>
</evidence>
<feature type="transmembrane region" description="Helical" evidence="7">
    <location>
        <begin position="173"/>
        <end position="191"/>
    </location>
</feature>
<dbReference type="InterPro" id="IPR001958">
    <property type="entry name" value="Tet-R_TetA/multi-R_MdtG-like"/>
</dbReference>
<proteinExistence type="predicted"/>
<keyword evidence="10" id="KW-1185">Reference proteome</keyword>
<feature type="transmembrane region" description="Helical" evidence="7">
    <location>
        <begin position="290"/>
        <end position="309"/>
    </location>
</feature>
<protein>
    <submittedName>
        <fullName evidence="9">Staphyloferrin B transporter</fullName>
    </submittedName>
</protein>
<dbReference type="Proteomes" id="UP000789707">
    <property type="component" value="Unassembled WGS sequence"/>
</dbReference>
<evidence type="ECO:0000256" key="1">
    <source>
        <dbReference type="ARBA" id="ARBA00004651"/>
    </source>
</evidence>
<organism evidence="9 10">
    <name type="scientific">Periweissella fabaria</name>
    <dbReference type="NCBI Taxonomy" id="546157"/>
    <lineage>
        <taxon>Bacteria</taxon>
        <taxon>Bacillati</taxon>
        <taxon>Bacillota</taxon>
        <taxon>Bacilli</taxon>
        <taxon>Lactobacillales</taxon>
        <taxon>Lactobacillaceae</taxon>
        <taxon>Periweissella</taxon>
    </lineage>
</organism>
<dbReference type="Pfam" id="PF07690">
    <property type="entry name" value="MFS_1"/>
    <property type="match status" value="1"/>
</dbReference>
<feature type="transmembrane region" description="Helical" evidence="7">
    <location>
        <begin position="142"/>
        <end position="167"/>
    </location>
</feature>
<comment type="subcellular location">
    <subcellularLocation>
        <location evidence="1">Cell membrane</location>
        <topology evidence="1">Multi-pass membrane protein</topology>
    </subcellularLocation>
</comment>
<dbReference type="InterPro" id="IPR020846">
    <property type="entry name" value="MFS_dom"/>
</dbReference>
<dbReference type="SUPFAM" id="SSF103473">
    <property type="entry name" value="MFS general substrate transporter"/>
    <property type="match status" value="1"/>
</dbReference>
<feature type="transmembrane region" description="Helical" evidence="7">
    <location>
        <begin position="220"/>
        <end position="242"/>
    </location>
</feature>
<dbReference type="PANTHER" id="PTHR43414:SF6">
    <property type="entry name" value="MULTIDRUG RESISTANCE PROTEIN MDTG"/>
    <property type="match status" value="1"/>
</dbReference>
<dbReference type="InterPro" id="IPR036259">
    <property type="entry name" value="MFS_trans_sf"/>
</dbReference>
<dbReference type="Gene3D" id="1.20.1250.20">
    <property type="entry name" value="MFS general substrate transporter like domains"/>
    <property type="match status" value="2"/>
</dbReference>
<feature type="transmembrane region" description="Helical" evidence="7">
    <location>
        <begin position="254"/>
        <end position="278"/>
    </location>
</feature>
<name>A0ABN8BEQ8_9LACO</name>